<feature type="domain" description="CAAX prenyl protease 2/Lysostaphin resistance protein A-like" evidence="2">
    <location>
        <begin position="94"/>
        <end position="193"/>
    </location>
</feature>
<feature type="transmembrane region" description="Helical" evidence="1">
    <location>
        <begin position="12"/>
        <end position="28"/>
    </location>
</feature>
<feature type="transmembrane region" description="Helical" evidence="1">
    <location>
        <begin position="127"/>
        <end position="148"/>
    </location>
</feature>
<comment type="caution">
    <text evidence="3">The sequence shown here is derived from an EMBL/GenBank/DDBJ whole genome shotgun (WGS) entry which is preliminary data.</text>
</comment>
<dbReference type="EMBL" id="JACEGA010000001">
    <property type="protein sequence ID" value="MBB2182175.1"/>
    <property type="molecule type" value="Genomic_DNA"/>
</dbReference>
<keyword evidence="1" id="KW-0472">Membrane</keyword>
<accession>A0A839JWW9</accession>
<dbReference type="Pfam" id="PF02517">
    <property type="entry name" value="Rce1-like"/>
    <property type="match status" value="1"/>
</dbReference>
<keyword evidence="3" id="KW-0378">Hydrolase</keyword>
<proteinExistence type="predicted"/>
<dbReference type="GO" id="GO:0080120">
    <property type="term" value="P:CAAX-box protein maturation"/>
    <property type="evidence" value="ECO:0007669"/>
    <property type="project" value="UniProtKB-ARBA"/>
</dbReference>
<keyword evidence="1" id="KW-0812">Transmembrane</keyword>
<dbReference type="AlphaFoldDB" id="A0A839JWW9"/>
<sequence>MNLFINKLVSSIIQIIMFTLIPFIWWLVTARKKENFFSWIGLKKATSDKKTELWVYFCLVTVGFMIISLFVLFILKDTETATSEFSGMGIIGLPAALIYAFFNTALPEEILFRGFLLKRLEHKLSFFIANIIQSIIFGIMHGIMFISLVGTGKAVIIILLTGSIAWFMGYINEKKANGSIYTSWLIHGLSNVFSALISMFSLI</sequence>
<gene>
    <name evidence="3" type="ORF">H0486_04710</name>
</gene>
<feature type="transmembrane region" description="Helical" evidence="1">
    <location>
        <begin position="184"/>
        <end position="202"/>
    </location>
</feature>
<evidence type="ECO:0000256" key="1">
    <source>
        <dbReference type="SAM" id="Phobius"/>
    </source>
</evidence>
<feature type="transmembrane region" description="Helical" evidence="1">
    <location>
        <begin position="154"/>
        <end position="172"/>
    </location>
</feature>
<dbReference type="RefSeq" id="WP_228351903.1">
    <property type="nucleotide sequence ID" value="NZ_JACEGA010000001.1"/>
</dbReference>
<reference evidence="3 4" key="1">
    <citation type="submission" date="2020-07" db="EMBL/GenBank/DDBJ databases">
        <title>Characterization and genome sequencing of isolate MD1, a novel member within the family Lachnospiraceae.</title>
        <authorList>
            <person name="Rettenmaier R."/>
            <person name="Di Bello L."/>
            <person name="Zinser C."/>
            <person name="Scheitz K."/>
            <person name="Liebl W."/>
            <person name="Zverlov V."/>
        </authorList>
    </citation>
    <scope>NUCLEOTIDE SEQUENCE [LARGE SCALE GENOMIC DNA]</scope>
    <source>
        <strain evidence="3 4">MD1</strain>
    </source>
</reference>
<feature type="transmembrane region" description="Helical" evidence="1">
    <location>
        <begin position="87"/>
        <end position="106"/>
    </location>
</feature>
<evidence type="ECO:0000313" key="4">
    <source>
        <dbReference type="Proteomes" id="UP000574276"/>
    </source>
</evidence>
<keyword evidence="1" id="KW-1133">Transmembrane helix</keyword>
<evidence type="ECO:0000313" key="3">
    <source>
        <dbReference type="EMBL" id="MBB2182175.1"/>
    </source>
</evidence>
<keyword evidence="3" id="KW-0645">Protease</keyword>
<dbReference type="GO" id="GO:0008237">
    <property type="term" value="F:metallopeptidase activity"/>
    <property type="evidence" value="ECO:0007669"/>
    <property type="project" value="UniProtKB-KW"/>
</dbReference>
<evidence type="ECO:0000259" key="2">
    <source>
        <dbReference type="Pfam" id="PF02517"/>
    </source>
</evidence>
<keyword evidence="4" id="KW-1185">Reference proteome</keyword>
<organism evidence="3 4">
    <name type="scientific">Variimorphobacter saccharofermentans</name>
    <dbReference type="NCBI Taxonomy" id="2755051"/>
    <lineage>
        <taxon>Bacteria</taxon>
        <taxon>Bacillati</taxon>
        <taxon>Bacillota</taxon>
        <taxon>Clostridia</taxon>
        <taxon>Lachnospirales</taxon>
        <taxon>Lachnospiraceae</taxon>
        <taxon>Variimorphobacter</taxon>
    </lineage>
</organism>
<dbReference type="GO" id="GO:0006508">
    <property type="term" value="P:proteolysis"/>
    <property type="evidence" value="ECO:0007669"/>
    <property type="project" value="UniProtKB-KW"/>
</dbReference>
<dbReference type="Proteomes" id="UP000574276">
    <property type="component" value="Unassembled WGS sequence"/>
</dbReference>
<protein>
    <submittedName>
        <fullName evidence="3">CPBP family intramembrane metalloprotease</fullName>
    </submittedName>
</protein>
<dbReference type="GO" id="GO:0004175">
    <property type="term" value="F:endopeptidase activity"/>
    <property type="evidence" value="ECO:0007669"/>
    <property type="project" value="UniProtKB-ARBA"/>
</dbReference>
<keyword evidence="3" id="KW-0482">Metalloprotease</keyword>
<feature type="transmembrane region" description="Helical" evidence="1">
    <location>
        <begin position="53"/>
        <end position="75"/>
    </location>
</feature>
<dbReference type="InterPro" id="IPR003675">
    <property type="entry name" value="Rce1/LyrA-like_dom"/>
</dbReference>
<name>A0A839JWW9_9FIRM</name>